<dbReference type="InterPro" id="IPR011050">
    <property type="entry name" value="Pectin_lyase_fold/virulence"/>
</dbReference>
<keyword evidence="5" id="KW-0063">Aspartyl esterase</keyword>
<evidence type="ECO:0000313" key="7">
    <source>
        <dbReference type="EMBL" id="PKA64356.1"/>
    </source>
</evidence>
<evidence type="ECO:0000313" key="8">
    <source>
        <dbReference type="Proteomes" id="UP000236161"/>
    </source>
</evidence>
<name>A0A2I0B992_9ASPA</name>
<dbReference type="InterPro" id="IPR000070">
    <property type="entry name" value="Pectinesterase_cat"/>
</dbReference>
<organism evidence="7 8">
    <name type="scientific">Apostasia shenzhenica</name>
    <dbReference type="NCBI Taxonomy" id="1088818"/>
    <lineage>
        <taxon>Eukaryota</taxon>
        <taxon>Viridiplantae</taxon>
        <taxon>Streptophyta</taxon>
        <taxon>Embryophyta</taxon>
        <taxon>Tracheophyta</taxon>
        <taxon>Spermatophyta</taxon>
        <taxon>Magnoliopsida</taxon>
        <taxon>Liliopsida</taxon>
        <taxon>Asparagales</taxon>
        <taxon>Orchidaceae</taxon>
        <taxon>Apostasioideae</taxon>
        <taxon>Apostasia</taxon>
    </lineage>
</organism>
<evidence type="ECO:0000256" key="4">
    <source>
        <dbReference type="ARBA" id="ARBA00022801"/>
    </source>
</evidence>
<dbReference type="SMART" id="SM00856">
    <property type="entry name" value="PMEI"/>
    <property type="match status" value="1"/>
</dbReference>
<dbReference type="Pfam" id="PF04043">
    <property type="entry name" value="PMEI"/>
    <property type="match status" value="1"/>
</dbReference>
<dbReference type="SUPFAM" id="SSF101148">
    <property type="entry name" value="Plant invertase/pectin methylesterase inhibitor"/>
    <property type="match status" value="1"/>
</dbReference>
<evidence type="ECO:0000256" key="3">
    <source>
        <dbReference type="ARBA" id="ARBA00007786"/>
    </source>
</evidence>
<dbReference type="GO" id="GO:0042545">
    <property type="term" value="P:cell wall modification"/>
    <property type="evidence" value="ECO:0007669"/>
    <property type="project" value="InterPro"/>
</dbReference>
<comment type="pathway">
    <text evidence="1">Glycan metabolism; pectin degradation; 2-dehydro-3-deoxy-D-gluconate from pectin: step 1/5.</text>
</comment>
<dbReference type="OrthoDB" id="1872906at2759"/>
<dbReference type="STRING" id="1088818.A0A2I0B992"/>
<keyword evidence="4 7" id="KW-0378">Hydrolase</keyword>
<dbReference type="GO" id="GO:0045490">
    <property type="term" value="P:pectin catabolic process"/>
    <property type="evidence" value="ECO:0007669"/>
    <property type="project" value="UniProtKB-UniPathway"/>
</dbReference>
<dbReference type="EMBL" id="KZ451905">
    <property type="protein sequence ID" value="PKA64356.1"/>
    <property type="molecule type" value="Genomic_DNA"/>
</dbReference>
<dbReference type="InterPro" id="IPR012334">
    <property type="entry name" value="Pectin_lyas_fold"/>
</dbReference>
<gene>
    <name evidence="7" type="ORF">AXF42_Ash009578</name>
</gene>
<comment type="similarity">
    <text evidence="3">In the C-terminal section; belongs to the pectinesterase family.</text>
</comment>
<dbReference type="Gene3D" id="1.20.140.40">
    <property type="entry name" value="Invertase/pectin methylesterase inhibitor family protein"/>
    <property type="match status" value="1"/>
</dbReference>
<feature type="domain" description="Pectinesterase inhibitor" evidence="6">
    <location>
        <begin position="330"/>
        <end position="483"/>
    </location>
</feature>
<dbReference type="UniPathway" id="UPA00545">
    <property type="reaction ID" value="UER00823"/>
</dbReference>
<dbReference type="InterPro" id="IPR035513">
    <property type="entry name" value="Invertase/methylesterase_inhib"/>
</dbReference>
<dbReference type="GO" id="GO:0030599">
    <property type="term" value="F:pectinesterase activity"/>
    <property type="evidence" value="ECO:0007669"/>
    <property type="project" value="UniProtKB-EC"/>
</dbReference>
<protein>
    <submittedName>
        <fullName evidence="7">Pectinesterase/pectinesterase inhibitor PPE8B</fullName>
        <ecNumber evidence="7">3.1.1.11</ecNumber>
    </submittedName>
</protein>
<dbReference type="PANTHER" id="PTHR31707">
    <property type="entry name" value="PECTINESTERASE"/>
    <property type="match status" value="1"/>
</dbReference>
<dbReference type="CDD" id="cd15795">
    <property type="entry name" value="PMEI-Pla_a_1_like"/>
    <property type="match status" value="1"/>
</dbReference>
<dbReference type="EC" id="3.1.1.11" evidence="7"/>
<keyword evidence="8" id="KW-1185">Reference proteome</keyword>
<dbReference type="Pfam" id="PF01095">
    <property type="entry name" value="Pectinesterase"/>
    <property type="match status" value="2"/>
</dbReference>
<sequence>MPLRHSKSSKQEKEATKSACRSISGFVYMIYLVRLRGAKKVGDLGHGLVGRVSSGCPVMVRNSDGKVPLYPSPVRRIRPLLGGCHRNKGSRHFCCSLLTFISSHHSLIDDVTSNFRQTINILPNLIVVKDCSGKYMTVTTIVEAAPAESLDRYVIYIKQNIYIENVDINKKKWNLMIIGDDDMDVTIISSNRNVVDVDYIFGEATAFFQNCQILSWLLLPEQKNTITVQASRQQHSDPHISQTTMVGVFKDHYHAIIRGESHPAGGVVAMEWGFRFSYTLLCRISKLRSSPTASRLYVHACNYTMKLAILLPICSILLCQIFCFYSVEVEAASIVDETCRQVAAFLKPKSSYDFCVATLRADPKSATADIRGLTVIAARQAANNLRASIARINDLLGGSQATKGDKSALAACKEFFETGISNVGYAIVDLYSDRLLEAQTRLSGLSANVMNCKESFEQVGGTTNIFAKEINDGARYAELPLDVASLI</sequence>
<dbReference type="NCBIfam" id="TIGR01614">
    <property type="entry name" value="PME_inhib"/>
    <property type="match status" value="1"/>
</dbReference>
<dbReference type="Proteomes" id="UP000236161">
    <property type="component" value="Unassembled WGS sequence"/>
</dbReference>
<dbReference type="AlphaFoldDB" id="A0A2I0B992"/>
<proteinExistence type="inferred from homology"/>
<evidence type="ECO:0000256" key="1">
    <source>
        <dbReference type="ARBA" id="ARBA00005184"/>
    </source>
</evidence>
<dbReference type="SUPFAM" id="SSF51126">
    <property type="entry name" value="Pectin lyase-like"/>
    <property type="match status" value="1"/>
</dbReference>
<evidence type="ECO:0000259" key="6">
    <source>
        <dbReference type="SMART" id="SM00856"/>
    </source>
</evidence>
<dbReference type="Gene3D" id="2.160.20.10">
    <property type="entry name" value="Single-stranded right-handed beta-helix, Pectin lyase-like"/>
    <property type="match status" value="2"/>
</dbReference>
<evidence type="ECO:0000256" key="5">
    <source>
        <dbReference type="ARBA" id="ARBA00023085"/>
    </source>
</evidence>
<comment type="similarity">
    <text evidence="2">In the N-terminal section; belongs to the PMEI family.</text>
</comment>
<dbReference type="InterPro" id="IPR034088">
    <property type="entry name" value="Pla_a_1-like"/>
</dbReference>
<reference evidence="7 8" key="1">
    <citation type="journal article" date="2017" name="Nature">
        <title>The Apostasia genome and the evolution of orchids.</title>
        <authorList>
            <person name="Zhang G.Q."/>
            <person name="Liu K.W."/>
            <person name="Li Z."/>
            <person name="Lohaus R."/>
            <person name="Hsiao Y.Y."/>
            <person name="Niu S.C."/>
            <person name="Wang J.Y."/>
            <person name="Lin Y.C."/>
            <person name="Xu Q."/>
            <person name="Chen L.J."/>
            <person name="Yoshida K."/>
            <person name="Fujiwara S."/>
            <person name="Wang Z.W."/>
            <person name="Zhang Y.Q."/>
            <person name="Mitsuda N."/>
            <person name="Wang M."/>
            <person name="Liu G.H."/>
            <person name="Pecoraro L."/>
            <person name="Huang H.X."/>
            <person name="Xiao X.J."/>
            <person name="Lin M."/>
            <person name="Wu X.Y."/>
            <person name="Wu W.L."/>
            <person name="Chen Y.Y."/>
            <person name="Chang S.B."/>
            <person name="Sakamoto S."/>
            <person name="Ohme-Takagi M."/>
            <person name="Yagi M."/>
            <person name="Zeng S.J."/>
            <person name="Shen C.Y."/>
            <person name="Yeh C.M."/>
            <person name="Luo Y.B."/>
            <person name="Tsai W.C."/>
            <person name="Van de Peer Y."/>
            <person name="Liu Z.J."/>
        </authorList>
    </citation>
    <scope>NUCLEOTIDE SEQUENCE [LARGE SCALE GENOMIC DNA]</scope>
    <source>
        <strain evidence="8">cv. Shenzhen</strain>
        <tissue evidence="7">Stem</tissue>
    </source>
</reference>
<dbReference type="InterPro" id="IPR006501">
    <property type="entry name" value="Pectinesterase_inhib_dom"/>
</dbReference>
<accession>A0A2I0B992</accession>
<dbReference type="GO" id="GO:0004857">
    <property type="term" value="F:enzyme inhibitor activity"/>
    <property type="evidence" value="ECO:0007669"/>
    <property type="project" value="InterPro"/>
</dbReference>
<evidence type="ECO:0000256" key="2">
    <source>
        <dbReference type="ARBA" id="ARBA00006027"/>
    </source>
</evidence>